<dbReference type="EMBL" id="BTGU01000102">
    <property type="protein sequence ID" value="GMN60739.1"/>
    <property type="molecule type" value="Genomic_DNA"/>
</dbReference>
<dbReference type="AlphaFoldDB" id="A0AA88J200"/>
<comment type="caution">
    <text evidence="3">The sequence shown here is derived from an EMBL/GenBank/DDBJ whole genome shotgun (WGS) entry which is preliminary data.</text>
</comment>
<dbReference type="Proteomes" id="UP001187192">
    <property type="component" value="Unassembled WGS sequence"/>
</dbReference>
<reference evidence="3" key="1">
    <citation type="submission" date="2023-07" db="EMBL/GenBank/DDBJ databases">
        <title>draft genome sequence of fig (Ficus carica).</title>
        <authorList>
            <person name="Takahashi T."/>
            <person name="Nishimura K."/>
        </authorList>
    </citation>
    <scope>NUCLEOTIDE SEQUENCE</scope>
</reference>
<feature type="compositionally biased region" description="Basic and acidic residues" evidence="1">
    <location>
        <begin position="428"/>
        <end position="451"/>
    </location>
</feature>
<dbReference type="Pfam" id="PF09331">
    <property type="entry name" value="DUF1985"/>
    <property type="match status" value="1"/>
</dbReference>
<accession>A0AA88J200</accession>
<organism evidence="3 4">
    <name type="scientific">Ficus carica</name>
    <name type="common">Common fig</name>
    <dbReference type="NCBI Taxonomy" id="3494"/>
    <lineage>
        <taxon>Eukaryota</taxon>
        <taxon>Viridiplantae</taxon>
        <taxon>Streptophyta</taxon>
        <taxon>Embryophyta</taxon>
        <taxon>Tracheophyta</taxon>
        <taxon>Spermatophyta</taxon>
        <taxon>Magnoliopsida</taxon>
        <taxon>eudicotyledons</taxon>
        <taxon>Gunneridae</taxon>
        <taxon>Pentapetalae</taxon>
        <taxon>rosids</taxon>
        <taxon>fabids</taxon>
        <taxon>Rosales</taxon>
        <taxon>Moraceae</taxon>
        <taxon>Ficeae</taxon>
        <taxon>Ficus</taxon>
    </lineage>
</organism>
<evidence type="ECO:0000256" key="1">
    <source>
        <dbReference type="SAM" id="MobiDB-lite"/>
    </source>
</evidence>
<evidence type="ECO:0000313" key="4">
    <source>
        <dbReference type="Proteomes" id="UP001187192"/>
    </source>
</evidence>
<dbReference type="PANTHER" id="PTHR48449">
    <property type="entry name" value="DUF1985 DOMAIN-CONTAINING PROTEIN"/>
    <property type="match status" value="1"/>
</dbReference>
<protein>
    <recommendedName>
        <fullName evidence="2">DUF1985 domain-containing protein</fullName>
    </recommendedName>
</protein>
<proteinExistence type="predicted"/>
<evidence type="ECO:0000313" key="3">
    <source>
        <dbReference type="EMBL" id="GMN60739.1"/>
    </source>
</evidence>
<evidence type="ECO:0000259" key="2">
    <source>
        <dbReference type="Pfam" id="PF09331"/>
    </source>
</evidence>
<dbReference type="InterPro" id="IPR015410">
    <property type="entry name" value="DUF1985"/>
</dbReference>
<feature type="region of interest" description="Disordered" evidence="1">
    <location>
        <begin position="411"/>
        <end position="520"/>
    </location>
</feature>
<dbReference type="PANTHER" id="PTHR48449:SF1">
    <property type="entry name" value="DUF1985 DOMAIN-CONTAINING PROTEIN"/>
    <property type="match status" value="1"/>
</dbReference>
<name>A0AA88J200_FICCA</name>
<sequence length="541" mass="60508">MVSDEGLKRKHGEIGVHESKKLTCAIEEKTSEAEEVFHNIVMRLMDHSENGDALWFQVGEELGRFSINKFGLITGMKCIGSTHLPPVAEPRLIRRYFPTVRGVSRENLELQMSNANIDNDEDAAKLSLLYLIFCIPLSNANSVKIDPKFFVLADNLAEFNDLPWGVLSWEATRSAICNTVDNKTSSKKIPLKKYHQVHYSIAGFPHALLVWAYESLPTIASKFITNYDPTISRMLSWITADNIKFDDVMWAFTAVGKNQVIYLFMTTPVYATTRLGHSCNDRIPSTVTMPKCFVIMPTEKELKDPWVAQLYLKNPKGVPQLLPKPYVPQPSSGTNSEWQEFKKEIRGQGEGKAQPETLVTSRQTNDVLIDSDIGAAADIGVQVAMEFLTADKAIVSHQFVKEESIKEKLEETLEGNVGEGMVQSDPFDEIKEESMPHLEKEKKREDKDDKNIISGHDVVQPEGPAKEDSTSDVVPKKKRARLSRLGQRPTGSRTEVGSSAHAPSKIIGALSPGLEDEPPADTLKEFREYINKGVLKRTPPE</sequence>
<gene>
    <name evidence="3" type="ORF">TIFTF001_029838</name>
</gene>
<keyword evidence="4" id="KW-1185">Reference proteome</keyword>
<feature type="domain" description="DUF1985" evidence="2">
    <location>
        <begin position="48"/>
        <end position="172"/>
    </location>
</feature>